<dbReference type="RefSeq" id="WP_146320521.1">
    <property type="nucleotide sequence ID" value="NZ_CP042305.1"/>
</dbReference>
<protein>
    <recommendedName>
        <fullName evidence="2">Zinc finger CGNR domain-containing protein</fullName>
    </recommendedName>
</protein>
<sequence>MTSTTDAAAGSSPAIDERDAHEQAGHERTRGERAERLGETGQWFQTPDGIRWWFDSGCLCLDFAYTGAMDPAGAGRRVPNTPWEQLSTPADLAGWLHERFPTIDARCADHELRDARTLREAIANLTYAALRGHPFSSRDVDIVNLYASTPDLPPALDGGGRQAGRTRPRATQALSTIARDAVAVFGEDARERLRECGADDCDLVYLDVSRSRNRRWCSMQRCGNRAKVRAHRARKAATA</sequence>
<feature type="compositionally biased region" description="Basic and acidic residues" evidence="1">
    <location>
        <begin position="15"/>
        <end position="38"/>
    </location>
</feature>
<feature type="region of interest" description="Disordered" evidence="1">
    <location>
        <begin position="1"/>
        <end position="40"/>
    </location>
</feature>
<dbReference type="OrthoDB" id="123307at2"/>
<evidence type="ECO:0000256" key="1">
    <source>
        <dbReference type="SAM" id="MobiDB-lite"/>
    </source>
</evidence>
<reference evidence="3 4" key="1">
    <citation type="submission" date="2019-07" db="EMBL/GenBank/DDBJ databases">
        <title>Full genome sequence of Humibacter sp. WJ7-1.</title>
        <authorList>
            <person name="Im W.-T."/>
        </authorList>
    </citation>
    <scope>NUCLEOTIDE SEQUENCE [LARGE SCALE GENOMIC DNA]</scope>
    <source>
        <strain evidence="3 4">WJ7-1</strain>
    </source>
</reference>
<gene>
    <name evidence="3" type="ORF">FPZ11_09930</name>
</gene>
<evidence type="ECO:0000313" key="3">
    <source>
        <dbReference type="EMBL" id="QDZ15046.1"/>
    </source>
</evidence>
<dbReference type="AlphaFoldDB" id="A0A5B8M425"/>
<keyword evidence="4" id="KW-1185">Reference proteome</keyword>
<evidence type="ECO:0000313" key="4">
    <source>
        <dbReference type="Proteomes" id="UP000320216"/>
    </source>
</evidence>
<dbReference type="KEGG" id="huw:FPZ11_09930"/>
<dbReference type="InterPro" id="IPR021005">
    <property type="entry name" value="Znf_CGNR"/>
</dbReference>
<dbReference type="PANTHER" id="PTHR35525:SF3">
    <property type="entry name" value="BLL6575 PROTEIN"/>
    <property type="match status" value="1"/>
</dbReference>
<organism evidence="3 4">
    <name type="scientific">Humibacter ginsenosidimutans</name>
    <dbReference type="NCBI Taxonomy" id="2599293"/>
    <lineage>
        <taxon>Bacteria</taxon>
        <taxon>Bacillati</taxon>
        <taxon>Actinomycetota</taxon>
        <taxon>Actinomycetes</taxon>
        <taxon>Micrococcales</taxon>
        <taxon>Microbacteriaceae</taxon>
        <taxon>Humibacter</taxon>
    </lineage>
</organism>
<dbReference type="InterPro" id="IPR023286">
    <property type="entry name" value="ABATE_dom_sf"/>
</dbReference>
<accession>A0A5B8M425</accession>
<feature type="domain" description="Zinc finger CGNR" evidence="2">
    <location>
        <begin position="192"/>
        <end position="235"/>
    </location>
</feature>
<proteinExistence type="predicted"/>
<dbReference type="Pfam" id="PF11706">
    <property type="entry name" value="zf-CGNR"/>
    <property type="match status" value="1"/>
</dbReference>
<dbReference type="InterPro" id="IPR010852">
    <property type="entry name" value="ABATE"/>
</dbReference>
<name>A0A5B8M425_9MICO</name>
<dbReference type="PANTHER" id="PTHR35525">
    <property type="entry name" value="BLL6575 PROTEIN"/>
    <property type="match status" value="1"/>
</dbReference>
<dbReference type="Proteomes" id="UP000320216">
    <property type="component" value="Chromosome"/>
</dbReference>
<evidence type="ECO:0000259" key="2">
    <source>
        <dbReference type="Pfam" id="PF11706"/>
    </source>
</evidence>
<dbReference type="Pfam" id="PF07336">
    <property type="entry name" value="ABATE"/>
    <property type="match status" value="1"/>
</dbReference>
<dbReference type="Gene3D" id="1.10.3300.10">
    <property type="entry name" value="Jann2411-like domain"/>
    <property type="match status" value="1"/>
</dbReference>
<dbReference type="EMBL" id="CP042305">
    <property type="protein sequence ID" value="QDZ15046.1"/>
    <property type="molecule type" value="Genomic_DNA"/>
</dbReference>
<dbReference type="SUPFAM" id="SSF160904">
    <property type="entry name" value="Jann2411-like"/>
    <property type="match status" value="1"/>
</dbReference>